<feature type="non-terminal residue" evidence="1">
    <location>
        <position position="1"/>
    </location>
</feature>
<keyword evidence="2" id="KW-1185">Reference proteome</keyword>
<evidence type="ECO:0000313" key="2">
    <source>
        <dbReference type="Proteomes" id="UP001652397"/>
    </source>
</evidence>
<gene>
    <name evidence="1" type="ORF">OCV66_05670</name>
</gene>
<name>A0ABT2U1T8_9FIRM</name>
<protein>
    <submittedName>
        <fullName evidence="1">Uncharacterized protein</fullName>
    </submittedName>
</protein>
<dbReference type="RefSeq" id="WP_262563941.1">
    <property type="nucleotide sequence ID" value="NZ_JAOQJE010000004.1"/>
</dbReference>
<accession>A0ABT2U1T8</accession>
<dbReference type="Proteomes" id="UP001652397">
    <property type="component" value="Unassembled WGS sequence"/>
</dbReference>
<proteinExistence type="predicted"/>
<dbReference type="EMBL" id="JAOQJE010000004">
    <property type="protein sequence ID" value="MCU6788579.1"/>
    <property type="molecule type" value="Genomic_DNA"/>
</dbReference>
<organism evidence="1 2">
    <name type="scientific">Agathobaculum ammoniilyticum</name>
    <dbReference type="NCBI Taxonomy" id="2981778"/>
    <lineage>
        <taxon>Bacteria</taxon>
        <taxon>Bacillati</taxon>
        <taxon>Bacillota</taxon>
        <taxon>Clostridia</taxon>
        <taxon>Eubacteriales</taxon>
        <taxon>Butyricicoccaceae</taxon>
        <taxon>Agathobaculum</taxon>
    </lineage>
</organism>
<sequence>NCETLNCGDCGILDKIVDRLATYEDTGLEPEDFKRAFNEDAVLKLAGQALGITPDRLRELAQADRLLGEKVYEPNKRGFVSTYEVISVHISYCSVLVGWNLIDGIYSNLNGFEISALGKSVFLTREEAEAALRREQDG</sequence>
<evidence type="ECO:0000313" key="1">
    <source>
        <dbReference type="EMBL" id="MCU6788579.1"/>
    </source>
</evidence>
<comment type="caution">
    <text evidence="1">The sequence shown here is derived from an EMBL/GenBank/DDBJ whole genome shotgun (WGS) entry which is preliminary data.</text>
</comment>
<reference evidence="1 2" key="1">
    <citation type="journal article" date="2021" name="ISME Commun">
        <title>Automated analysis of genomic sequences facilitates high-throughput and comprehensive description of bacteria.</title>
        <authorList>
            <person name="Hitch T.C.A."/>
        </authorList>
    </citation>
    <scope>NUCLEOTIDE SEQUENCE [LARGE SCALE GENOMIC DNA]</scope>
    <source>
        <strain evidence="1 2">Sanger_34</strain>
    </source>
</reference>